<comment type="caution">
    <text evidence="2">The sequence shown here is derived from an EMBL/GenBank/DDBJ whole genome shotgun (WGS) entry which is preliminary data.</text>
</comment>
<feature type="compositionally biased region" description="Polar residues" evidence="1">
    <location>
        <begin position="107"/>
        <end position="121"/>
    </location>
</feature>
<reference evidence="2" key="1">
    <citation type="submission" date="2020-03" db="EMBL/GenBank/DDBJ databases">
        <authorList>
            <person name="Weist P."/>
        </authorList>
    </citation>
    <scope>NUCLEOTIDE SEQUENCE</scope>
</reference>
<feature type="region of interest" description="Disordered" evidence="1">
    <location>
        <begin position="1"/>
        <end position="20"/>
    </location>
</feature>
<accession>A0A9N7VJE7</accession>
<name>A0A9N7VJE7_PLEPL</name>
<evidence type="ECO:0000313" key="3">
    <source>
        <dbReference type="Proteomes" id="UP001153269"/>
    </source>
</evidence>
<feature type="compositionally biased region" description="Basic and acidic residues" evidence="1">
    <location>
        <begin position="142"/>
        <end position="159"/>
    </location>
</feature>
<sequence length="159" mass="17506">MITEQRGGREDTPGSRAAAAGSGALLCGFKRRAQALSGCDTRGTEVLRNGVQREREREPPPAASGAMLIDREQGEQRQVCGDWELVEFNGSEVLQRGAEPSFGSRPHTFSQSGTKIPSQMERSAPGKWRPSQGYETGMTRLPPEDNRGFEGLRDPRYNR</sequence>
<gene>
    <name evidence="2" type="ORF">PLEPLA_LOCUS38492</name>
</gene>
<keyword evidence="3" id="KW-1185">Reference proteome</keyword>
<evidence type="ECO:0000256" key="1">
    <source>
        <dbReference type="SAM" id="MobiDB-lite"/>
    </source>
</evidence>
<feature type="region of interest" description="Disordered" evidence="1">
    <location>
        <begin position="47"/>
        <end position="74"/>
    </location>
</feature>
<evidence type="ECO:0000313" key="2">
    <source>
        <dbReference type="EMBL" id="CAB1450800.1"/>
    </source>
</evidence>
<protein>
    <submittedName>
        <fullName evidence="2">Uncharacterized protein</fullName>
    </submittedName>
</protein>
<feature type="region of interest" description="Disordered" evidence="1">
    <location>
        <begin position="96"/>
        <end position="159"/>
    </location>
</feature>
<organism evidence="2 3">
    <name type="scientific">Pleuronectes platessa</name>
    <name type="common">European plaice</name>
    <dbReference type="NCBI Taxonomy" id="8262"/>
    <lineage>
        <taxon>Eukaryota</taxon>
        <taxon>Metazoa</taxon>
        <taxon>Chordata</taxon>
        <taxon>Craniata</taxon>
        <taxon>Vertebrata</taxon>
        <taxon>Euteleostomi</taxon>
        <taxon>Actinopterygii</taxon>
        <taxon>Neopterygii</taxon>
        <taxon>Teleostei</taxon>
        <taxon>Neoteleostei</taxon>
        <taxon>Acanthomorphata</taxon>
        <taxon>Carangaria</taxon>
        <taxon>Pleuronectiformes</taxon>
        <taxon>Pleuronectoidei</taxon>
        <taxon>Pleuronectidae</taxon>
        <taxon>Pleuronectes</taxon>
    </lineage>
</organism>
<dbReference type="Proteomes" id="UP001153269">
    <property type="component" value="Unassembled WGS sequence"/>
</dbReference>
<dbReference type="AlphaFoldDB" id="A0A9N7VJE7"/>
<dbReference type="EMBL" id="CADEAL010004068">
    <property type="protein sequence ID" value="CAB1450800.1"/>
    <property type="molecule type" value="Genomic_DNA"/>
</dbReference>
<feature type="compositionally biased region" description="Basic and acidic residues" evidence="1">
    <location>
        <begin position="1"/>
        <end position="13"/>
    </location>
</feature>
<proteinExistence type="predicted"/>